<keyword evidence="3" id="KW-0238">DNA-binding</keyword>
<dbReference type="Pfam" id="PF03466">
    <property type="entry name" value="LysR_substrate"/>
    <property type="match status" value="1"/>
</dbReference>
<evidence type="ECO:0000313" key="7">
    <source>
        <dbReference type="Proteomes" id="UP000298133"/>
    </source>
</evidence>
<dbReference type="PANTHER" id="PTHR30126:SF81">
    <property type="entry name" value="HTH-TYPE TRANSCRIPTIONAL REGULATOR ILVY"/>
    <property type="match status" value="1"/>
</dbReference>
<comment type="caution">
    <text evidence="6">The sequence shown here is derived from an EMBL/GenBank/DDBJ whole genome shotgun (WGS) entry which is preliminary data.</text>
</comment>
<dbReference type="Proteomes" id="UP000298133">
    <property type="component" value="Unassembled WGS sequence"/>
</dbReference>
<dbReference type="InterPro" id="IPR005119">
    <property type="entry name" value="LysR_subst-bd"/>
</dbReference>
<dbReference type="CDD" id="cd05466">
    <property type="entry name" value="PBP2_LTTR_substrate"/>
    <property type="match status" value="1"/>
</dbReference>
<keyword evidence="2" id="KW-0805">Transcription regulation</keyword>
<dbReference type="GO" id="GO:0003700">
    <property type="term" value="F:DNA-binding transcription factor activity"/>
    <property type="evidence" value="ECO:0007669"/>
    <property type="project" value="InterPro"/>
</dbReference>
<dbReference type="SUPFAM" id="SSF53850">
    <property type="entry name" value="Periplasmic binding protein-like II"/>
    <property type="match status" value="1"/>
</dbReference>
<dbReference type="Pfam" id="PF00126">
    <property type="entry name" value="HTH_1"/>
    <property type="match status" value="1"/>
</dbReference>
<dbReference type="Gene3D" id="1.10.10.10">
    <property type="entry name" value="Winged helix-like DNA-binding domain superfamily/Winged helix DNA-binding domain"/>
    <property type="match status" value="1"/>
</dbReference>
<keyword evidence="4" id="KW-0804">Transcription</keyword>
<proteinExistence type="inferred from homology"/>
<dbReference type="GO" id="GO:0000976">
    <property type="term" value="F:transcription cis-regulatory region binding"/>
    <property type="evidence" value="ECO:0007669"/>
    <property type="project" value="TreeGrafter"/>
</dbReference>
<dbReference type="PANTHER" id="PTHR30126">
    <property type="entry name" value="HTH-TYPE TRANSCRIPTIONAL REGULATOR"/>
    <property type="match status" value="1"/>
</dbReference>
<evidence type="ECO:0000256" key="2">
    <source>
        <dbReference type="ARBA" id="ARBA00023015"/>
    </source>
</evidence>
<accession>A0A4Y8UK74</accession>
<dbReference type="FunFam" id="1.10.10.10:FF:000001">
    <property type="entry name" value="LysR family transcriptional regulator"/>
    <property type="match status" value="1"/>
</dbReference>
<dbReference type="InterPro" id="IPR000847">
    <property type="entry name" value="LysR_HTH_N"/>
</dbReference>
<dbReference type="EMBL" id="SPIA01000001">
    <property type="protein sequence ID" value="TFH69110.1"/>
    <property type="molecule type" value="Genomic_DNA"/>
</dbReference>
<reference evidence="6 7" key="1">
    <citation type="submission" date="2019-03" db="EMBL/GenBank/DDBJ databases">
        <title>Draft genome of Gammaproteobacteria bacterium LSUCC0057, a member of the SAR92 clade.</title>
        <authorList>
            <person name="Lanclos V.C."/>
            <person name="Doiron C."/>
            <person name="Henson M.W."/>
            <person name="Thrash J.C."/>
        </authorList>
    </citation>
    <scope>NUCLEOTIDE SEQUENCE [LARGE SCALE GENOMIC DNA]</scope>
    <source>
        <strain evidence="6 7">LSUCC0057</strain>
    </source>
</reference>
<dbReference type="OrthoDB" id="9785745at2"/>
<dbReference type="AlphaFoldDB" id="A0A4Y8UK74"/>
<evidence type="ECO:0000313" key="6">
    <source>
        <dbReference type="EMBL" id="TFH69110.1"/>
    </source>
</evidence>
<keyword evidence="7" id="KW-1185">Reference proteome</keyword>
<evidence type="ECO:0000256" key="1">
    <source>
        <dbReference type="ARBA" id="ARBA00009437"/>
    </source>
</evidence>
<organism evidence="6 7">
    <name type="scientific">Gammaproteobacteria bacterium LSUCC0057</name>
    <dbReference type="NCBI Taxonomy" id="2559237"/>
    <lineage>
        <taxon>Bacteria</taxon>
        <taxon>Pseudomonadati</taxon>
        <taxon>Pseudomonadota</taxon>
        <taxon>Gammaproteobacteria</taxon>
        <taxon>Cellvibrionales</taxon>
        <taxon>Porticoccaceae</taxon>
        <taxon>SAR92 clade</taxon>
    </lineage>
</organism>
<comment type="similarity">
    <text evidence="1">Belongs to the LysR transcriptional regulatory family.</text>
</comment>
<dbReference type="Gene3D" id="3.40.190.290">
    <property type="match status" value="1"/>
</dbReference>
<sequence>MQDTNLQAFLAVAREHSFSLAAEQLHISQSAVSKRIALLEQQLGASLFDRIGKRVMLTEAGNAMLPHAEAILQGYRDAQQAVVDLDGVVCGELSIAISHHLGLHRLPPLLQRYNRSYPEVRLAVEFMDSEQAYARVLRGDVELAVVTLATERQERLVAEPIWEDPLRFVCARDHPLASARSLDLAALAAQPLILPGAATNTSALVRSVFNTQQLVLQSAISTNYLETIKTMVAIGMGWSLLPVTLCGELHQLEVDCPAIVRQLGYLHLAKRSPSNAAKRFIALLQQQRRDAAAHGA</sequence>
<feature type="domain" description="HTH lysR-type" evidence="5">
    <location>
        <begin position="1"/>
        <end position="58"/>
    </location>
</feature>
<evidence type="ECO:0000259" key="5">
    <source>
        <dbReference type="PROSITE" id="PS50931"/>
    </source>
</evidence>
<dbReference type="InterPro" id="IPR036388">
    <property type="entry name" value="WH-like_DNA-bd_sf"/>
</dbReference>
<dbReference type="SUPFAM" id="SSF46785">
    <property type="entry name" value="Winged helix' DNA-binding domain"/>
    <property type="match status" value="1"/>
</dbReference>
<gene>
    <name evidence="6" type="ORF">E3W66_04040</name>
</gene>
<dbReference type="PRINTS" id="PR00039">
    <property type="entry name" value="HTHLYSR"/>
</dbReference>
<dbReference type="PROSITE" id="PS50931">
    <property type="entry name" value="HTH_LYSR"/>
    <property type="match status" value="1"/>
</dbReference>
<name>A0A4Y8UK74_9GAMM</name>
<dbReference type="InterPro" id="IPR036390">
    <property type="entry name" value="WH_DNA-bd_sf"/>
</dbReference>
<evidence type="ECO:0000256" key="4">
    <source>
        <dbReference type="ARBA" id="ARBA00023163"/>
    </source>
</evidence>
<evidence type="ECO:0000256" key="3">
    <source>
        <dbReference type="ARBA" id="ARBA00023125"/>
    </source>
</evidence>
<protein>
    <submittedName>
        <fullName evidence="6">LysR family transcriptional regulator</fullName>
    </submittedName>
</protein>